<proteinExistence type="predicted"/>
<organism evidence="1">
    <name type="scientific">Arundo donax</name>
    <name type="common">Giant reed</name>
    <name type="synonym">Donax arundinaceus</name>
    <dbReference type="NCBI Taxonomy" id="35708"/>
    <lineage>
        <taxon>Eukaryota</taxon>
        <taxon>Viridiplantae</taxon>
        <taxon>Streptophyta</taxon>
        <taxon>Embryophyta</taxon>
        <taxon>Tracheophyta</taxon>
        <taxon>Spermatophyta</taxon>
        <taxon>Magnoliopsida</taxon>
        <taxon>Liliopsida</taxon>
        <taxon>Poales</taxon>
        <taxon>Poaceae</taxon>
        <taxon>PACMAD clade</taxon>
        <taxon>Arundinoideae</taxon>
        <taxon>Arundineae</taxon>
        <taxon>Arundo</taxon>
    </lineage>
</organism>
<protein>
    <submittedName>
        <fullName evidence="1">Uncharacterized protein</fullName>
    </submittedName>
</protein>
<dbReference type="AlphaFoldDB" id="A0A0A8XUJ9"/>
<name>A0A0A8XUJ9_ARUDO</name>
<dbReference type="EMBL" id="GBRH01281457">
    <property type="protein sequence ID" value="JAD16438.1"/>
    <property type="molecule type" value="Transcribed_RNA"/>
</dbReference>
<reference evidence="1" key="2">
    <citation type="journal article" date="2015" name="Data Brief">
        <title>Shoot transcriptome of the giant reed, Arundo donax.</title>
        <authorList>
            <person name="Barrero R.A."/>
            <person name="Guerrero F.D."/>
            <person name="Moolhuijzen P."/>
            <person name="Goolsby J.A."/>
            <person name="Tidwell J."/>
            <person name="Bellgard S.E."/>
            <person name="Bellgard M.I."/>
        </authorList>
    </citation>
    <scope>NUCLEOTIDE SEQUENCE</scope>
    <source>
        <tissue evidence="1">Shoot tissue taken approximately 20 cm above the soil surface</tissue>
    </source>
</reference>
<reference evidence="1" key="1">
    <citation type="submission" date="2014-09" db="EMBL/GenBank/DDBJ databases">
        <authorList>
            <person name="Magalhaes I.L.F."/>
            <person name="Oliveira U."/>
            <person name="Santos F.R."/>
            <person name="Vidigal T.H.D.A."/>
            <person name="Brescovit A.D."/>
            <person name="Santos A.J."/>
        </authorList>
    </citation>
    <scope>NUCLEOTIDE SEQUENCE</scope>
    <source>
        <tissue evidence="1">Shoot tissue taken approximately 20 cm above the soil surface</tissue>
    </source>
</reference>
<sequence length="70" mass="7909">MFPYEFGVAAKAGPATAATPWGTPNEKLIIYYYLVVLWPISSTWLSISSDQECTILHITSLHLPWIIKRT</sequence>
<accession>A0A0A8XUJ9</accession>
<evidence type="ECO:0000313" key="1">
    <source>
        <dbReference type="EMBL" id="JAD16438.1"/>
    </source>
</evidence>